<feature type="transmembrane region" description="Helical" evidence="1">
    <location>
        <begin position="82"/>
        <end position="100"/>
    </location>
</feature>
<sequence>MTAVTDKKLPADPSTPKQALWAMRLWMASGVLLLVTAVYSLVVGIAAGSAFPIGLAVVCVIAGAVTLVLRRRAGAGDPRWRSSVAVLTLVVTVLGMLLAVLLGIPFVLLCGLVGLVGSMLAYRPAAEPWFERG</sequence>
<proteinExistence type="predicted"/>
<name>A0ABT1H3M8_9NOCA</name>
<keyword evidence="1" id="KW-1133">Transmembrane helix</keyword>
<organism evidence="2 3">
    <name type="scientific">Williamsia serinedens</name>
    <dbReference type="NCBI Taxonomy" id="391736"/>
    <lineage>
        <taxon>Bacteria</taxon>
        <taxon>Bacillati</taxon>
        <taxon>Actinomycetota</taxon>
        <taxon>Actinomycetes</taxon>
        <taxon>Mycobacteriales</taxon>
        <taxon>Nocardiaceae</taxon>
        <taxon>Williamsia</taxon>
    </lineage>
</organism>
<evidence type="ECO:0000313" key="3">
    <source>
        <dbReference type="Proteomes" id="UP001205740"/>
    </source>
</evidence>
<accession>A0ABT1H3M8</accession>
<evidence type="ECO:0000256" key="1">
    <source>
        <dbReference type="SAM" id="Phobius"/>
    </source>
</evidence>
<dbReference type="Proteomes" id="UP001205740">
    <property type="component" value="Unassembled WGS sequence"/>
</dbReference>
<reference evidence="2 3" key="1">
    <citation type="submission" date="2022-06" db="EMBL/GenBank/DDBJ databases">
        <title>Genomic Encyclopedia of Archaeal and Bacterial Type Strains, Phase II (KMG-II): from individual species to whole genera.</title>
        <authorList>
            <person name="Goeker M."/>
        </authorList>
    </citation>
    <scope>NUCLEOTIDE SEQUENCE [LARGE SCALE GENOMIC DNA]</scope>
    <source>
        <strain evidence="2 3">DSM 45037</strain>
    </source>
</reference>
<feature type="transmembrane region" description="Helical" evidence="1">
    <location>
        <begin position="25"/>
        <end position="47"/>
    </location>
</feature>
<feature type="transmembrane region" description="Helical" evidence="1">
    <location>
        <begin position="53"/>
        <end position="70"/>
    </location>
</feature>
<keyword evidence="1" id="KW-0812">Transmembrane</keyword>
<protein>
    <submittedName>
        <fullName evidence="2">Uncharacterized protein</fullName>
    </submittedName>
</protein>
<keyword evidence="1" id="KW-0472">Membrane</keyword>
<gene>
    <name evidence="2" type="ORF">LX12_003036</name>
</gene>
<dbReference type="EMBL" id="JAMTCG010000005">
    <property type="protein sequence ID" value="MCP2161837.1"/>
    <property type="molecule type" value="Genomic_DNA"/>
</dbReference>
<keyword evidence="3" id="KW-1185">Reference proteome</keyword>
<comment type="caution">
    <text evidence="2">The sequence shown here is derived from an EMBL/GenBank/DDBJ whole genome shotgun (WGS) entry which is preliminary data.</text>
</comment>
<evidence type="ECO:0000313" key="2">
    <source>
        <dbReference type="EMBL" id="MCP2161837.1"/>
    </source>
</evidence>